<accession>A0A2N1ML93</accession>
<evidence type="ECO:0000313" key="2">
    <source>
        <dbReference type="EMBL" id="PKK62386.1"/>
    </source>
</evidence>
<evidence type="ECO:0000313" key="3">
    <source>
        <dbReference type="Proteomes" id="UP000233469"/>
    </source>
</evidence>
<reference evidence="2 3" key="2">
    <citation type="submission" date="2017-10" db="EMBL/GenBank/DDBJ databases">
        <title>Extensive intraspecific genome diversity in a model arbuscular mycorrhizal fungus.</title>
        <authorList>
            <person name="Chen E.C.H."/>
            <person name="Morin E."/>
            <person name="Baudet D."/>
            <person name="Noel J."/>
            <person name="Ndikumana S."/>
            <person name="Charron P."/>
            <person name="St-Onge C."/>
            <person name="Giorgi J."/>
            <person name="Grigoriev I.V."/>
            <person name="Roux C."/>
            <person name="Martin F.M."/>
            <person name="Corradi N."/>
        </authorList>
    </citation>
    <scope>NUCLEOTIDE SEQUENCE [LARGE SCALE GENOMIC DNA]</scope>
    <source>
        <strain evidence="2 3">C2</strain>
    </source>
</reference>
<proteinExistence type="predicted"/>
<dbReference type="VEuPathDB" id="FungiDB:RhiirA1_465383"/>
<name>A0A2N1ML93_9GLOM</name>
<protein>
    <submittedName>
        <fullName evidence="2">Uncharacterized protein</fullName>
    </submittedName>
</protein>
<dbReference type="AlphaFoldDB" id="A0A2N1ML93"/>
<reference evidence="2 3" key="1">
    <citation type="submission" date="2016-04" db="EMBL/GenBank/DDBJ databases">
        <title>Genome analyses suggest a sexual origin of heterokaryosis in a supposedly ancient asexual fungus.</title>
        <authorList>
            <person name="Ropars J."/>
            <person name="Sedzielewska K."/>
            <person name="Noel J."/>
            <person name="Charron P."/>
            <person name="Farinelli L."/>
            <person name="Marton T."/>
            <person name="Kruger M."/>
            <person name="Pelin A."/>
            <person name="Brachmann A."/>
            <person name="Corradi N."/>
        </authorList>
    </citation>
    <scope>NUCLEOTIDE SEQUENCE [LARGE SCALE GENOMIC DNA]</scope>
    <source>
        <strain evidence="2 3">C2</strain>
    </source>
</reference>
<comment type="caution">
    <text evidence="2">The sequence shown here is derived from an EMBL/GenBank/DDBJ whole genome shotgun (WGS) entry which is preliminary data.</text>
</comment>
<feature type="region of interest" description="Disordered" evidence="1">
    <location>
        <begin position="1"/>
        <end position="32"/>
    </location>
</feature>
<sequence length="56" mass="6754">MQQQVKKLYINNDDEDEVHNSPNFHSEEQDELEIPDNTDELYKLDNIIIPDFFFLL</sequence>
<dbReference type="Proteomes" id="UP000233469">
    <property type="component" value="Unassembled WGS sequence"/>
</dbReference>
<gene>
    <name evidence="2" type="ORF">RhiirC2_790458</name>
</gene>
<organism evidence="2 3">
    <name type="scientific">Rhizophagus irregularis</name>
    <dbReference type="NCBI Taxonomy" id="588596"/>
    <lineage>
        <taxon>Eukaryota</taxon>
        <taxon>Fungi</taxon>
        <taxon>Fungi incertae sedis</taxon>
        <taxon>Mucoromycota</taxon>
        <taxon>Glomeromycotina</taxon>
        <taxon>Glomeromycetes</taxon>
        <taxon>Glomerales</taxon>
        <taxon>Glomeraceae</taxon>
        <taxon>Rhizophagus</taxon>
    </lineage>
</organism>
<evidence type="ECO:0000256" key="1">
    <source>
        <dbReference type="SAM" id="MobiDB-lite"/>
    </source>
</evidence>
<dbReference type="EMBL" id="LLXL01001935">
    <property type="protein sequence ID" value="PKK62386.1"/>
    <property type="molecule type" value="Genomic_DNA"/>
</dbReference>